<keyword evidence="1 6" id="KW-0597">Phosphoprotein</keyword>
<dbReference type="InterPro" id="IPR001789">
    <property type="entry name" value="Sig_transdc_resp-reg_receiver"/>
</dbReference>
<feature type="DNA-binding region" description="OmpR/PhoB-type" evidence="7">
    <location>
        <begin position="141"/>
        <end position="236"/>
    </location>
</feature>
<dbReference type="EMBL" id="BMNT01000055">
    <property type="protein sequence ID" value="GGL16702.1"/>
    <property type="molecule type" value="Genomic_DNA"/>
</dbReference>
<sequence length="241" mass="26537">MSEQTNKPRVLVVDDERNIRDLVGTALRFHGFEVVSAARGYEALELARSGTPDLLVLDVMLPDLDGFELCRRLRADGDDVPVIFLTARDAPADTVHGLTLGGDDYVTKPFSVEALVARARAVLRRGARRESSDGGVLGGDQAVLTVADLELDESRWEVRRGGTPVDLSPTEFRLLAFLMRHPGQVLTKAQLLEHVWGFGTQSQVVETYVSYLRRKLDPLGPPLIHTQRGVGYALRPSTDLP</sequence>
<evidence type="ECO:0000259" key="9">
    <source>
        <dbReference type="PROSITE" id="PS51755"/>
    </source>
</evidence>
<dbReference type="PANTHER" id="PTHR48111">
    <property type="entry name" value="REGULATOR OF RPOS"/>
    <property type="match status" value="1"/>
</dbReference>
<dbReference type="InterPro" id="IPR036388">
    <property type="entry name" value="WH-like_DNA-bd_sf"/>
</dbReference>
<keyword evidence="11" id="KW-1185">Reference proteome</keyword>
<dbReference type="AlphaFoldDB" id="A0A917RNW2"/>
<dbReference type="GO" id="GO:0000156">
    <property type="term" value="F:phosphorelay response regulator activity"/>
    <property type="evidence" value="ECO:0007669"/>
    <property type="project" value="TreeGrafter"/>
</dbReference>
<reference evidence="10" key="1">
    <citation type="journal article" date="2014" name="Int. J. Syst. Evol. Microbiol.">
        <title>Complete genome sequence of Corynebacterium casei LMG S-19264T (=DSM 44701T), isolated from a smear-ripened cheese.</title>
        <authorList>
            <consortium name="US DOE Joint Genome Institute (JGI-PGF)"/>
            <person name="Walter F."/>
            <person name="Albersmeier A."/>
            <person name="Kalinowski J."/>
            <person name="Ruckert C."/>
        </authorList>
    </citation>
    <scope>NUCLEOTIDE SEQUENCE</scope>
    <source>
        <strain evidence="10">JCM 13064</strain>
    </source>
</reference>
<evidence type="ECO:0000256" key="4">
    <source>
        <dbReference type="ARBA" id="ARBA00023125"/>
    </source>
</evidence>
<keyword evidence="2" id="KW-0902">Two-component regulatory system</keyword>
<evidence type="ECO:0000256" key="6">
    <source>
        <dbReference type="PROSITE-ProRule" id="PRU00169"/>
    </source>
</evidence>
<dbReference type="Gene3D" id="1.10.10.10">
    <property type="entry name" value="Winged helix-like DNA-binding domain superfamily/Winged helix DNA-binding domain"/>
    <property type="match status" value="1"/>
</dbReference>
<evidence type="ECO:0000313" key="11">
    <source>
        <dbReference type="Proteomes" id="UP000645217"/>
    </source>
</evidence>
<gene>
    <name evidence="10" type="ORF">GCM10007964_68370</name>
</gene>
<dbReference type="InterPro" id="IPR016032">
    <property type="entry name" value="Sig_transdc_resp-reg_C-effctor"/>
</dbReference>
<feature type="domain" description="Response regulatory" evidence="8">
    <location>
        <begin position="9"/>
        <end position="123"/>
    </location>
</feature>
<dbReference type="InterPro" id="IPR001867">
    <property type="entry name" value="OmpR/PhoB-type_DNA-bd"/>
</dbReference>
<dbReference type="Gene3D" id="6.10.250.690">
    <property type="match status" value="1"/>
</dbReference>
<dbReference type="Pfam" id="PF00486">
    <property type="entry name" value="Trans_reg_C"/>
    <property type="match status" value="1"/>
</dbReference>
<keyword evidence="3" id="KW-0805">Transcription regulation</keyword>
<evidence type="ECO:0000256" key="7">
    <source>
        <dbReference type="PROSITE-ProRule" id="PRU01091"/>
    </source>
</evidence>
<evidence type="ECO:0000256" key="2">
    <source>
        <dbReference type="ARBA" id="ARBA00023012"/>
    </source>
</evidence>
<dbReference type="FunFam" id="1.10.10.10:FF:000005">
    <property type="entry name" value="Two-component system response regulator"/>
    <property type="match status" value="1"/>
</dbReference>
<dbReference type="CDD" id="cd00383">
    <property type="entry name" value="trans_reg_C"/>
    <property type="match status" value="1"/>
</dbReference>
<dbReference type="Gene3D" id="3.40.50.2300">
    <property type="match status" value="1"/>
</dbReference>
<dbReference type="PANTHER" id="PTHR48111:SF28">
    <property type="entry name" value="TRANSCRIPTIONAL REGULATORY PROTEIN TCRX-RELATED"/>
    <property type="match status" value="1"/>
</dbReference>
<protein>
    <submittedName>
        <fullName evidence="10">DNA-binding response regulator</fullName>
    </submittedName>
</protein>
<feature type="modified residue" description="4-aspartylphosphate" evidence="6">
    <location>
        <position position="58"/>
    </location>
</feature>
<dbReference type="PROSITE" id="PS51755">
    <property type="entry name" value="OMPR_PHOB"/>
    <property type="match status" value="1"/>
</dbReference>
<dbReference type="FunFam" id="3.40.50.2300:FF:000001">
    <property type="entry name" value="DNA-binding response regulator PhoB"/>
    <property type="match status" value="1"/>
</dbReference>
<proteinExistence type="predicted"/>
<evidence type="ECO:0000256" key="3">
    <source>
        <dbReference type="ARBA" id="ARBA00023015"/>
    </source>
</evidence>
<dbReference type="GO" id="GO:0000976">
    <property type="term" value="F:transcription cis-regulatory region binding"/>
    <property type="evidence" value="ECO:0007669"/>
    <property type="project" value="TreeGrafter"/>
</dbReference>
<keyword evidence="5" id="KW-0804">Transcription</keyword>
<dbReference type="InterPro" id="IPR039420">
    <property type="entry name" value="WalR-like"/>
</dbReference>
<dbReference type="SMART" id="SM00862">
    <property type="entry name" value="Trans_reg_C"/>
    <property type="match status" value="1"/>
</dbReference>
<evidence type="ECO:0000313" key="10">
    <source>
        <dbReference type="EMBL" id="GGL16702.1"/>
    </source>
</evidence>
<dbReference type="SUPFAM" id="SSF46894">
    <property type="entry name" value="C-terminal effector domain of the bipartite response regulators"/>
    <property type="match status" value="1"/>
</dbReference>
<dbReference type="SUPFAM" id="SSF52172">
    <property type="entry name" value="CheY-like"/>
    <property type="match status" value="1"/>
</dbReference>
<dbReference type="Pfam" id="PF00072">
    <property type="entry name" value="Response_reg"/>
    <property type="match status" value="1"/>
</dbReference>
<name>A0A917RNW2_9ACTN</name>
<evidence type="ECO:0000256" key="5">
    <source>
        <dbReference type="ARBA" id="ARBA00023163"/>
    </source>
</evidence>
<dbReference type="GO" id="GO:0005829">
    <property type="term" value="C:cytosol"/>
    <property type="evidence" value="ECO:0007669"/>
    <property type="project" value="TreeGrafter"/>
</dbReference>
<dbReference type="PROSITE" id="PS50110">
    <property type="entry name" value="RESPONSE_REGULATORY"/>
    <property type="match status" value="1"/>
</dbReference>
<evidence type="ECO:0000259" key="8">
    <source>
        <dbReference type="PROSITE" id="PS50110"/>
    </source>
</evidence>
<keyword evidence="4 7" id="KW-0238">DNA-binding</keyword>
<dbReference type="GO" id="GO:0032993">
    <property type="term" value="C:protein-DNA complex"/>
    <property type="evidence" value="ECO:0007669"/>
    <property type="project" value="TreeGrafter"/>
</dbReference>
<feature type="domain" description="OmpR/PhoB-type" evidence="9">
    <location>
        <begin position="141"/>
        <end position="236"/>
    </location>
</feature>
<comment type="caution">
    <text evidence="10">The sequence shown here is derived from an EMBL/GenBank/DDBJ whole genome shotgun (WGS) entry which is preliminary data.</text>
</comment>
<organism evidence="10 11">
    <name type="scientific">Sphaerisporangium melleum</name>
    <dbReference type="NCBI Taxonomy" id="321316"/>
    <lineage>
        <taxon>Bacteria</taxon>
        <taxon>Bacillati</taxon>
        <taxon>Actinomycetota</taxon>
        <taxon>Actinomycetes</taxon>
        <taxon>Streptosporangiales</taxon>
        <taxon>Streptosporangiaceae</taxon>
        <taxon>Sphaerisporangium</taxon>
    </lineage>
</organism>
<dbReference type="GO" id="GO:0006355">
    <property type="term" value="P:regulation of DNA-templated transcription"/>
    <property type="evidence" value="ECO:0007669"/>
    <property type="project" value="InterPro"/>
</dbReference>
<evidence type="ECO:0000256" key="1">
    <source>
        <dbReference type="ARBA" id="ARBA00022553"/>
    </source>
</evidence>
<dbReference type="RefSeq" id="WP_189167228.1">
    <property type="nucleotide sequence ID" value="NZ_BMNT01000055.1"/>
</dbReference>
<dbReference type="InterPro" id="IPR011006">
    <property type="entry name" value="CheY-like_superfamily"/>
</dbReference>
<dbReference type="Proteomes" id="UP000645217">
    <property type="component" value="Unassembled WGS sequence"/>
</dbReference>
<reference evidence="10" key="2">
    <citation type="submission" date="2020-09" db="EMBL/GenBank/DDBJ databases">
        <authorList>
            <person name="Sun Q."/>
            <person name="Ohkuma M."/>
        </authorList>
    </citation>
    <scope>NUCLEOTIDE SEQUENCE</scope>
    <source>
        <strain evidence="10">JCM 13064</strain>
    </source>
</reference>
<accession>A0A917RNW2</accession>
<dbReference type="SMART" id="SM00448">
    <property type="entry name" value="REC"/>
    <property type="match status" value="1"/>
</dbReference>